<comment type="caution">
    <text evidence="1">The sequence shown here is derived from an EMBL/GenBank/DDBJ whole genome shotgun (WGS) entry which is preliminary data.</text>
</comment>
<sequence length="490" mass="55433">MNQSLEGSFISSRGGGGSSSSDDANKKPPLSLSLCYHNLERFVLDGLSVLPTSVLALLLLLLLSYNVLVMFSVDVDVSFSDVQLMSLPVAEKQGISPVQGEPESSSTQSSSCSSSGVMCAVKEDDPPDVSEMPPEVLQRVEKFGPPIAESYLRKPRRSRKRRGGRVQGMSFGTQPRVFASRVHSFFQNQTCSVRIFMTWISSAESFGDREVFALESLFRSHRDACLVIISSSLDTELGKRIINPFLDKAYRVICVSPNFEYLFRDTHAETWFRKLIDGKVRPGEVSLGQNLSNLLRLVLLYKFGGIYLDFDMIALRSFIGLRNVIGAQTMDVETRNWTRLNNAVLIFDKNHPLLFQFIQEFALTFNGNKWGHNGPYLVSRVVSRVIGKPGYDFSILPPSAFYPVDWTRVQSMFKSATSRAHSEWLYRKYGRILKESYGVHLWNKHSRNITIERGSIVDLLMSKFCIFYQPPVYPNCIGFVWLAHALLHWE</sequence>
<evidence type="ECO:0000313" key="2">
    <source>
        <dbReference type="Proteomes" id="UP001057402"/>
    </source>
</evidence>
<organism evidence="1 2">
    <name type="scientific">Melastoma candidum</name>
    <dbReference type="NCBI Taxonomy" id="119954"/>
    <lineage>
        <taxon>Eukaryota</taxon>
        <taxon>Viridiplantae</taxon>
        <taxon>Streptophyta</taxon>
        <taxon>Embryophyta</taxon>
        <taxon>Tracheophyta</taxon>
        <taxon>Spermatophyta</taxon>
        <taxon>Magnoliopsida</taxon>
        <taxon>eudicotyledons</taxon>
        <taxon>Gunneridae</taxon>
        <taxon>Pentapetalae</taxon>
        <taxon>rosids</taxon>
        <taxon>malvids</taxon>
        <taxon>Myrtales</taxon>
        <taxon>Melastomataceae</taxon>
        <taxon>Melastomatoideae</taxon>
        <taxon>Melastomateae</taxon>
        <taxon>Melastoma</taxon>
    </lineage>
</organism>
<dbReference type="Proteomes" id="UP001057402">
    <property type="component" value="Chromosome 11"/>
</dbReference>
<accession>A0ACB9LLB0</accession>
<dbReference type="EMBL" id="CM042890">
    <property type="protein sequence ID" value="KAI4312135.1"/>
    <property type="molecule type" value="Genomic_DNA"/>
</dbReference>
<protein>
    <submittedName>
        <fullName evidence="1">Uncharacterized protein</fullName>
    </submittedName>
</protein>
<proteinExistence type="predicted"/>
<keyword evidence="2" id="KW-1185">Reference proteome</keyword>
<name>A0ACB9LLB0_9MYRT</name>
<evidence type="ECO:0000313" key="1">
    <source>
        <dbReference type="EMBL" id="KAI4312135.1"/>
    </source>
</evidence>
<gene>
    <name evidence="1" type="ORF">MLD38_036981</name>
</gene>
<reference evidence="2" key="1">
    <citation type="journal article" date="2023" name="Front. Plant Sci.">
        <title>Chromosomal-level genome assembly of Melastoma candidum provides insights into trichome evolution.</title>
        <authorList>
            <person name="Zhong Y."/>
            <person name="Wu W."/>
            <person name="Sun C."/>
            <person name="Zou P."/>
            <person name="Liu Y."/>
            <person name="Dai S."/>
            <person name="Zhou R."/>
        </authorList>
    </citation>
    <scope>NUCLEOTIDE SEQUENCE [LARGE SCALE GENOMIC DNA]</scope>
</reference>